<dbReference type="GeneID" id="17311016"/>
<name>L1K216_GUITC</name>
<reference evidence="4" key="2">
    <citation type="submission" date="2012-11" db="EMBL/GenBank/DDBJ databases">
        <authorList>
            <person name="Kuo A."/>
            <person name="Curtis B.A."/>
            <person name="Tanifuji G."/>
            <person name="Burki F."/>
            <person name="Gruber A."/>
            <person name="Irimia M."/>
            <person name="Maruyama S."/>
            <person name="Arias M.C."/>
            <person name="Ball S.G."/>
            <person name="Gile G.H."/>
            <person name="Hirakawa Y."/>
            <person name="Hopkins J.F."/>
            <person name="Rensing S.A."/>
            <person name="Schmutz J."/>
            <person name="Symeonidi A."/>
            <person name="Elias M."/>
            <person name="Eveleigh R.J."/>
            <person name="Herman E.K."/>
            <person name="Klute M.J."/>
            <person name="Nakayama T."/>
            <person name="Obornik M."/>
            <person name="Reyes-Prieto A."/>
            <person name="Armbrust E.V."/>
            <person name="Aves S.J."/>
            <person name="Beiko R.G."/>
            <person name="Coutinho P."/>
            <person name="Dacks J.B."/>
            <person name="Durnford D.G."/>
            <person name="Fast N.M."/>
            <person name="Green B.R."/>
            <person name="Grisdale C."/>
            <person name="Hempe F."/>
            <person name="Henrissat B."/>
            <person name="Hoppner M.P."/>
            <person name="Ishida K.-I."/>
            <person name="Kim E."/>
            <person name="Koreny L."/>
            <person name="Kroth P.G."/>
            <person name="Liu Y."/>
            <person name="Malik S.-B."/>
            <person name="Maier U.G."/>
            <person name="McRose D."/>
            <person name="Mock T."/>
            <person name="Neilson J.A."/>
            <person name="Onodera N.T."/>
            <person name="Poole A.M."/>
            <person name="Pritham E.J."/>
            <person name="Richards T.A."/>
            <person name="Rocap G."/>
            <person name="Roy S.W."/>
            <person name="Sarai C."/>
            <person name="Schaack S."/>
            <person name="Shirato S."/>
            <person name="Slamovits C.H."/>
            <person name="Spencer D.F."/>
            <person name="Suzuki S."/>
            <person name="Worden A.Z."/>
            <person name="Zauner S."/>
            <person name="Barry K."/>
            <person name="Bell C."/>
            <person name="Bharti A.K."/>
            <person name="Crow J.A."/>
            <person name="Grimwood J."/>
            <person name="Kramer R."/>
            <person name="Lindquist E."/>
            <person name="Lucas S."/>
            <person name="Salamov A."/>
            <person name="McFadden G.I."/>
            <person name="Lane C.E."/>
            <person name="Keeling P.J."/>
            <person name="Gray M.W."/>
            <person name="Grigoriev I.V."/>
            <person name="Archibald J.M."/>
        </authorList>
    </citation>
    <scope>NUCLEOTIDE SEQUENCE</scope>
    <source>
        <strain evidence="4">CCMP2712</strain>
    </source>
</reference>
<dbReference type="AlphaFoldDB" id="L1K216"/>
<dbReference type="KEGG" id="gtt:GUITHDRAFT_150030"/>
<feature type="compositionally biased region" description="Basic and acidic residues" evidence="1">
    <location>
        <begin position="7"/>
        <end position="33"/>
    </location>
</feature>
<evidence type="ECO:0000256" key="1">
    <source>
        <dbReference type="SAM" id="MobiDB-lite"/>
    </source>
</evidence>
<organism evidence="2">
    <name type="scientific">Guillardia theta (strain CCMP2712)</name>
    <name type="common">Cryptophyte</name>
    <dbReference type="NCBI Taxonomy" id="905079"/>
    <lineage>
        <taxon>Eukaryota</taxon>
        <taxon>Cryptophyceae</taxon>
        <taxon>Pyrenomonadales</taxon>
        <taxon>Geminigeraceae</taxon>
        <taxon>Guillardia</taxon>
    </lineage>
</organism>
<feature type="region of interest" description="Disordered" evidence="1">
    <location>
        <begin position="1"/>
        <end position="66"/>
    </location>
</feature>
<protein>
    <submittedName>
        <fullName evidence="2 3">Uncharacterized protein</fullName>
    </submittedName>
</protein>
<dbReference type="HOGENOM" id="CLU_2839113_0_0_1"/>
<feature type="non-terminal residue" evidence="2">
    <location>
        <position position="66"/>
    </location>
</feature>
<gene>
    <name evidence="2" type="ORF">GUITHDRAFT_150030</name>
</gene>
<dbReference type="EMBL" id="JH992967">
    <property type="protein sequence ID" value="EKX54495.1"/>
    <property type="molecule type" value="Genomic_DNA"/>
</dbReference>
<dbReference type="Proteomes" id="UP000011087">
    <property type="component" value="Unassembled WGS sequence"/>
</dbReference>
<feature type="compositionally biased region" description="Basic residues" evidence="1">
    <location>
        <begin position="56"/>
        <end position="66"/>
    </location>
</feature>
<keyword evidence="4" id="KW-1185">Reference proteome</keyword>
<accession>L1K216</accession>
<dbReference type="EnsemblProtists" id="EKX54495">
    <property type="protein sequence ID" value="EKX54495"/>
    <property type="gene ID" value="GUITHDRAFT_150030"/>
</dbReference>
<evidence type="ECO:0000313" key="3">
    <source>
        <dbReference type="EnsemblProtists" id="EKX54495"/>
    </source>
</evidence>
<sequence length="66" mass="7356">MMAGAAKVDEQEMDHQMKDSGRDMAADGAHNDGDDQDVLDNADSQADGKEANQQQRQKRTHWPKDD</sequence>
<reference evidence="2 4" key="1">
    <citation type="journal article" date="2012" name="Nature">
        <title>Algal genomes reveal evolutionary mosaicism and the fate of nucleomorphs.</title>
        <authorList>
            <consortium name="DOE Joint Genome Institute"/>
            <person name="Curtis B.A."/>
            <person name="Tanifuji G."/>
            <person name="Burki F."/>
            <person name="Gruber A."/>
            <person name="Irimia M."/>
            <person name="Maruyama S."/>
            <person name="Arias M.C."/>
            <person name="Ball S.G."/>
            <person name="Gile G.H."/>
            <person name="Hirakawa Y."/>
            <person name="Hopkins J.F."/>
            <person name="Kuo A."/>
            <person name="Rensing S.A."/>
            <person name="Schmutz J."/>
            <person name="Symeonidi A."/>
            <person name="Elias M."/>
            <person name="Eveleigh R.J."/>
            <person name="Herman E.K."/>
            <person name="Klute M.J."/>
            <person name="Nakayama T."/>
            <person name="Obornik M."/>
            <person name="Reyes-Prieto A."/>
            <person name="Armbrust E.V."/>
            <person name="Aves S.J."/>
            <person name="Beiko R.G."/>
            <person name="Coutinho P."/>
            <person name="Dacks J.B."/>
            <person name="Durnford D.G."/>
            <person name="Fast N.M."/>
            <person name="Green B.R."/>
            <person name="Grisdale C.J."/>
            <person name="Hempel F."/>
            <person name="Henrissat B."/>
            <person name="Hoppner M.P."/>
            <person name="Ishida K."/>
            <person name="Kim E."/>
            <person name="Koreny L."/>
            <person name="Kroth P.G."/>
            <person name="Liu Y."/>
            <person name="Malik S.B."/>
            <person name="Maier U.G."/>
            <person name="McRose D."/>
            <person name="Mock T."/>
            <person name="Neilson J.A."/>
            <person name="Onodera N.T."/>
            <person name="Poole A.M."/>
            <person name="Pritham E.J."/>
            <person name="Richards T.A."/>
            <person name="Rocap G."/>
            <person name="Roy S.W."/>
            <person name="Sarai C."/>
            <person name="Schaack S."/>
            <person name="Shirato S."/>
            <person name="Slamovits C.H."/>
            <person name="Spencer D.F."/>
            <person name="Suzuki S."/>
            <person name="Worden A.Z."/>
            <person name="Zauner S."/>
            <person name="Barry K."/>
            <person name="Bell C."/>
            <person name="Bharti A.K."/>
            <person name="Crow J.A."/>
            <person name="Grimwood J."/>
            <person name="Kramer R."/>
            <person name="Lindquist E."/>
            <person name="Lucas S."/>
            <person name="Salamov A."/>
            <person name="McFadden G.I."/>
            <person name="Lane C.E."/>
            <person name="Keeling P.J."/>
            <person name="Gray M.W."/>
            <person name="Grigoriev I.V."/>
            <person name="Archibald J.M."/>
        </authorList>
    </citation>
    <scope>NUCLEOTIDE SEQUENCE</scope>
    <source>
        <strain evidence="2 4">CCMP2712</strain>
    </source>
</reference>
<evidence type="ECO:0000313" key="4">
    <source>
        <dbReference type="Proteomes" id="UP000011087"/>
    </source>
</evidence>
<reference evidence="3" key="3">
    <citation type="submission" date="2016-03" db="UniProtKB">
        <authorList>
            <consortium name="EnsemblProtists"/>
        </authorList>
    </citation>
    <scope>IDENTIFICATION</scope>
</reference>
<evidence type="ECO:0000313" key="2">
    <source>
        <dbReference type="EMBL" id="EKX54495.1"/>
    </source>
</evidence>
<proteinExistence type="predicted"/>
<dbReference type="PaxDb" id="55529-EKX54495"/>
<dbReference type="RefSeq" id="XP_005841475.1">
    <property type="nucleotide sequence ID" value="XM_005841418.1"/>
</dbReference>